<dbReference type="EMBL" id="JOJR01000330">
    <property type="protein sequence ID" value="RCN39574.1"/>
    <property type="molecule type" value="Genomic_DNA"/>
</dbReference>
<keyword evidence="1" id="KW-0472">Membrane</keyword>
<protein>
    <submittedName>
        <fullName evidence="2">Uncharacterized protein</fullName>
    </submittedName>
</protein>
<keyword evidence="1" id="KW-0812">Transmembrane</keyword>
<gene>
    <name evidence="2" type="ORF">ANCCAN_14472</name>
</gene>
<dbReference type="Proteomes" id="UP000252519">
    <property type="component" value="Unassembled WGS sequence"/>
</dbReference>
<comment type="caution">
    <text evidence="2">The sequence shown here is derived from an EMBL/GenBank/DDBJ whole genome shotgun (WGS) entry which is preliminary data.</text>
</comment>
<organism evidence="2 3">
    <name type="scientific">Ancylostoma caninum</name>
    <name type="common">Dog hookworm</name>
    <dbReference type="NCBI Taxonomy" id="29170"/>
    <lineage>
        <taxon>Eukaryota</taxon>
        <taxon>Metazoa</taxon>
        <taxon>Ecdysozoa</taxon>
        <taxon>Nematoda</taxon>
        <taxon>Chromadorea</taxon>
        <taxon>Rhabditida</taxon>
        <taxon>Rhabditina</taxon>
        <taxon>Rhabditomorpha</taxon>
        <taxon>Strongyloidea</taxon>
        <taxon>Ancylostomatidae</taxon>
        <taxon>Ancylostomatinae</taxon>
        <taxon>Ancylostoma</taxon>
    </lineage>
</organism>
<keyword evidence="1" id="KW-1133">Transmembrane helix</keyword>
<dbReference type="AlphaFoldDB" id="A0A368G547"/>
<keyword evidence="3" id="KW-1185">Reference proteome</keyword>
<accession>A0A368G547</accession>
<evidence type="ECO:0000256" key="1">
    <source>
        <dbReference type="SAM" id="Phobius"/>
    </source>
</evidence>
<name>A0A368G547_ANCCA</name>
<dbReference type="OrthoDB" id="10333817at2759"/>
<proteinExistence type="predicted"/>
<evidence type="ECO:0000313" key="3">
    <source>
        <dbReference type="Proteomes" id="UP000252519"/>
    </source>
</evidence>
<feature type="transmembrane region" description="Helical" evidence="1">
    <location>
        <begin position="64"/>
        <end position="84"/>
    </location>
</feature>
<reference evidence="2 3" key="1">
    <citation type="submission" date="2014-10" db="EMBL/GenBank/DDBJ databases">
        <title>Draft genome of the hookworm Ancylostoma caninum.</title>
        <authorList>
            <person name="Mitreva M."/>
        </authorList>
    </citation>
    <scope>NUCLEOTIDE SEQUENCE [LARGE SCALE GENOMIC DNA]</scope>
    <source>
        <strain evidence="2 3">Baltimore</strain>
    </source>
</reference>
<evidence type="ECO:0000313" key="2">
    <source>
        <dbReference type="EMBL" id="RCN39574.1"/>
    </source>
</evidence>
<feature type="transmembrane region" description="Helical" evidence="1">
    <location>
        <begin position="37"/>
        <end position="57"/>
    </location>
</feature>
<sequence>MSAERACSLQIVAGFFGFLNAFVAAMQNAEKSAHLELYINTHWITSIVFFAGLSRLLMIRSWIAEVFSVTLQLLCLCITMNAMVADLWNLRVLSALNASAISSVITPTTVRSR</sequence>